<accession>X1HNE3</accession>
<evidence type="ECO:0000259" key="1">
    <source>
        <dbReference type="Pfam" id="PF13643"/>
    </source>
</evidence>
<reference evidence="2" key="1">
    <citation type="journal article" date="2014" name="Front. Microbiol.">
        <title>High frequency of phylogenetically diverse reductive dehalogenase-homologous genes in deep subseafloor sedimentary metagenomes.</title>
        <authorList>
            <person name="Kawai M."/>
            <person name="Futagami T."/>
            <person name="Toyoda A."/>
            <person name="Takaki Y."/>
            <person name="Nishi S."/>
            <person name="Hori S."/>
            <person name="Arai W."/>
            <person name="Tsubouchi T."/>
            <person name="Morono Y."/>
            <person name="Uchiyama I."/>
            <person name="Ito T."/>
            <person name="Fujiyama A."/>
            <person name="Inagaki F."/>
            <person name="Takami H."/>
        </authorList>
    </citation>
    <scope>NUCLEOTIDE SEQUENCE</scope>
    <source>
        <strain evidence="2">Expedition CK06-06</strain>
    </source>
</reference>
<feature type="non-terminal residue" evidence="2">
    <location>
        <position position="173"/>
    </location>
</feature>
<sequence>MLLSNFRFLIGKPHYESFTNACLEAEKSLVVSPATCAILTRRALELAVKWVYSFDSALKVPYQDNLSSLIHDHGFLSIIDEDLLPLLRYIVKLGNVAVHTNSMITREEAILSLHNLHQFVSWIDYCYSDEYTATDFDESLLPIGEEKREHPEELKDLYERLSSKDKRLEEMMK</sequence>
<evidence type="ECO:0000313" key="2">
    <source>
        <dbReference type="EMBL" id="GAH70977.1"/>
    </source>
</evidence>
<comment type="caution">
    <text evidence="2">The sequence shown here is derived from an EMBL/GenBank/DDBJ whole genome shotgun (WGS) entry which is preliminary data.</text>
</comment>
<name>X1HNE3_9ZZZZ</name>
<proteinExistence type="predicted"/>
<dbReference type="InterPro" id="IPR025285">
    <property type="entry name" value="DUF4145"/>
</dbReference>
<gene>
    <name evidence="2" type="ORF">S03H2_43512</name>
</gene>
<dbReference type="Pfam" id="PF13643">
    <property type="entry name" value="DUF4145"/>
    <property type="match status" value="1"/>
</dbReference>
<organism evidence="2">
    <name type="scientific">marine sediment metagenome</name>
    <dbReference type="NCBI Taxonomy" id="412755"/>
    <lineage>
        <taxon>unclassified sequences</taxon>
        <taxon>metagenomes</taxon>
        <taxon>ecological metagenomes</taxon>
    </lineage>
</organism>
<feature type="domain" description="DUF4145" evidence="1">
    <location>
        <begin position="24"/>
        <end position="112"/>
    </location>
</feature>
<dbReference type="AlphaFoldDB" id="X1HNE3"/>
<dbReference type="EMBL" id="BARU01027149">
    <property type="protein sequence ID" value="GAH70977.1"/>
    <property type="molecule type" value="Genomic_DNA"/>
</dbReference>
<protein>
    <recommendedName>
        <fullName evidence="1">DUF4145 domain-containing protein</fullName>
    </recommendedName>
</protein>